<feature type="compositionally biased region" description="Basic and acidic residues" evidence="1">
    <location>
        <begin position="24"/>
        <end position="45"/>
    </location>
</feature>
<gene>
    <name evidence="2" type="ORF">NDU88_003873</name>
</gene>
<evidence type="ECO:0000313" key="3">
    <source>
        <dbReference type="Proteomes" id="UP001066276"/>
    </source>
</evidence>
<dbReference type="AlphaFoldDB" id="A0AAV7T6I2"/>
<proteinExistence type="predicted"/>
<sequence length="73" mass="8340">MEAGCRGWTGRGIMTLGRWKSDAYRRDSGGSHHPGHGKEEKKKDYYPSGVIHDLHPRRRDYTGVLSTGRKSWL</sequence>
<reference evidence="2" key="1">
    <citation type="journal article" date="2022" name="bioRxiv">
        <title>Sequencing and chromosome-scale assembly of the giantPleurodeles waltlgenome.</title>
        <authorList>
            <person name="Brown T."/>
            <person name="Elewa A."/>
            <person name="Iarovenko S."/>
            <person name="Subramanian E."/>
            <person name="Araus A.J."/>
            <person name="Petzold A."/>
            <person name="Susuki M."/>
            <person name="Suzuki K.-i.T."/>
            <person name="Hayashi T."/>
            <person name="Toyoda A."/>
            <person name="Oliveira C."/>
            <person name="Osipova E."/>
            <person name="Leigh N.D."/>
            <person name="Simon A."/>
            <person name="Yun M.H."/>
        </authorList>
    </citation>
    <scope>NUCLEOTIDE SEQUENCE</scope>
    <source>
        <strain evidence="2">20211129_DDA</strain>
        <tissue evidence="2">Liver</tissue>
    </source>
</reference>
<dbReference type="EMBL" id="JANPWB010000007">
    <property type="protein sequence ID" value="KAJ1172017.1"/>
    <property type="molecule type" value="Genomic_DNA"/>
</dbReference>
<dbReference type="Proteomes" id="UP001066276">
    <property type="component" value="Chromosome 4_1"/>
</dbReference>
<evidence type="ECO:0000313" key="2">
    <source>
        <dbReference type="EMBL" id="KAJ1172017.1"/>
    </source>
</evidence>
<evidence type="ECO:0000256" key="1">
    <source>
        <dbReference type="SAM" id="MobiDB-lite"/>
    </source>
</evidence>
<organism evidence="2 3">
    <name type="scientific">Pleurodeles waltl</name>
    <name type="common">Iberian ribbed newt</name>
    <dbReference type="NCBI Taxonomy" id="8319"/>
    <lineage>
        <taxon>Eukaryota</taxon>
        <taxon>Metazoa</taxon>
        <taxon>Chordata</taxon>
        <taxon>Craniata</taxon>
        <taxon>Vertebrata</taxon>
        <taxon>Euteleostomi</taxon>
        <taxon>Amphibia</taxon>
        <taxon>Batrachia</taxon>
        <taxon>Caudata</taxon>
        <taxon>Salamandroidea</taxon>
        <taxon>Salamandridae</taxon>
        <taxon>Pleurodelinae</taxon>
        <taxon>Pleurodeles</taxon>
    </lineage>
</organism>
<feature type="region of interest" description="Disordered" evidence="1">
    <location>
        <begin position="24"/>
        <end position="51"/>
    </location>
</feature>
<accession>A0AAV7T6I2</accession>
<keyword evidence="3" id="KW-1185">Reference proteome</keyword>
<name>A0AAV7T6I2_PLEWA</name>
<protein>
    <submittedName>
        <fullName evidence="2">Uncharacterized protein</fullName>
    </submittedName>
</protein>
<comment type="caution">
    <text evidence="2">The sequence shown here is derived from an EMBL/GenBank/DDBJ whole genome shotgun (WGS) entry which is preliminary data.</text>
</comment>